<accession>A0A7W5CCM1</accession>
<name>A0A7W5CCM1_9BACL</name>
<evidence type="ECO:0000313" key="2">
    <source>
        <dbReference type="Proteomes" id="UP000518605"/>
    </source>
</evidence>
<dbReference type="RefSeq" id="WP_183569810.1">
    <property type="nucleotide sequence ID" value="NZ_CBCSLB010000021.1"/>
</dbReference>
<organism evidence="1 2">
    <name type="scientific">Paenibacillus endophyticus</name>
    <dbReference type="NCBI Taxonomy" id="1294268"/>
    <lineage>
        <taxon>Bacteria</taxon>
        <taxon>Bacillati</taxon>
        <taxon>Bacillota</taxon>
        <taxon>Bacilli</taxon>
        <taxon>Bacillales</taxon>
        <taxon>Paenibacillaceae</taxon>
        <taxon>Paenibacillus</taxon>
    </lineage>
</organism>
<evidence type="ECO:0000313" key="1">
    <source>
        <dbReference type="EMBL" id="MBB3155268.1"/>
    </source>
</evidence>
<protein>
    <submittedName>
        <fullName evidence="1">Diaminopimelate epimerase</fullName>
    </submittedName>
</protein>
<sequence>MSHEMDFVKCNPASNMTILVMGEFPAEQHPRIASQMMDSSHLCAEQVGFVEKPTHAGFAAKLQMAGGEFCGNACLALTACLASERSMKPGETLELLLEASGSELPVLCRVEKLDNKYLCEAGMPVPKEVKEGVIPFEGMMLELGIVRYAGFFHLVIDCERFGIERASAERLAKLLGVTSGDAVVGVMLYSPSTHELAPLIYVPALGSLIWEQGCGSGTASLGCYLAWKRRSTVDMPLRQPGGTIHASVGWSEGEIIGITIRSAVSIVARGKAYIDDCIQYSLQGGLSS</sequence>
<dbReference type="AlphaFoldDB" id="A0A7W5CCM1"/>
<dbReference type="InterPro" id="IPR058944">
    <property type="entry name" value="CntK-like"/>
</dbReference>
<comment type="caution">
    <text evidence="1">The sequence shown here is derived from an EMBL/GenBank/DDBJ whole genome shotgun (WGS) entry which is preliminary data.</text>
</comment>
<reference evidence="1 2" key="1">
    <citation type="submission" date="2020-08" db="EMBL/GenBank/DDBJ databases">
        <title>Genomic Encyclopedia of Type Strains, Phase III (KMG-III): the genomes of soil and plant-associated and newly described type strains.</title>
        <authorList>
            <person name="Whitman W."/>
        </authorList>
    </citation>
    <scope>NUCLEOTIDE SEQUENCE [LARGE SCALE GENOMIC DNA]</scope>
    <source>
        <strain evidence="1 2">CECT 8234</strain>
    </source>
</reference>
<dbReference type="EMBL" id="JACHXW010000023">
    <property type="protein sequence ID" value="MBB3155268.1"/>
    <property type="molecule type" value="Genomic_DNA"/>
</dbReference>
<dbReference type="Pfam" id="PF26317">
    <property type="entry name" value="CntK_N"/>
    <property type="match status" value="1"/>
</dbReference>
<dbReference type="Proteomes" id="UP000518605">
    <property type="component" value="Unassembled WGS sequence"/>
</dbReference>
<dbReference type="SUPFAM" id="SSF54506">
    <property type="entry name" value="Diaminopimelate epimerase-like"/>
    <property type="match status" value="1"/>
</dbReference>
<proteinExistence type="predicted"/>
<keyword evidence="2" id="KW-1185">Reference proteome</keyword>
<gene>
    <name evidence="1" type="ORF">FHS16_005376</name>
</gene>